<proteinExistence type="predicted"/>
<comment type="caution">
    <text evidence="4">The sequence shown here is derived from an EMBL/GenBank/DDBJ whole genome shotgun (WGS) entry which is preliminary data.</text>
</comment>
<evidence type="ECO:0000256" key="2">
    <source>
        <dbReference type="SAM" id="SignalP"/>
    </source>
</evidence>
<dbReference type="Pfam" id="PF24837">
    <property type="entry name" value="AMIN-like"/>
    <property type="match status" value="1"/>
</dbReference>
<evidence type="ECO:0000259" key="3">
    <source>
        <dbReference type="Pfam" id="PF24837"/>
    </source>
</evidence>
<accession>A0ABV9FWX1</accession>
<feature type="region of interest" description="Disordered" evidence="1">
    <location>
        <begin position="22"/>
        <end position="75"/>
    </location>
</feature>
<dbReference type="RefSeq" id="WP_378419443.1">
    <property type="nucleotide sequence ID" value="NZ_JBHSFO010000012.1"/>
</dbReference>
<organism evidence="4 5">
    <name type="scientific">Rhodococcus kronopolitis</name>
    <dbReference type="NCBI Taxonomy" id="1460226"/>
    <lineage>
        <taxon>Bacteria</taxon>
        <taxon>Bacillati</taxon>
        <taxon>Actinomycetota</taxon>
        <taxon>Actinomycetes</taxon>
        <taxon>Mycobacteriales</taxon>
        <taxon>Nocardiaceae</taxon>
        <taxon>Rhodococcus</taxon>
    </lineage>
</organism>
<dbReference type="Proteomes" id="UP001595914">
    <property type="component" value="Unassembled WGS sequence"/>
</dbReference>
<feature type="signal peptide" evidence="2">
    <location>
        <begin position="1"/>
        <end position="26"/>
    </location>
</feature>
<reference evidence="5" key="1">
    <citation type="journal article" date="2019" name="Int. J. Syst. Evol. Microbiol.">
        <title>The Global Catalogue of Microorganisms (GCM) 10K type strain sequencing project: providing services to taxonomists for standard genome sequencing and annotation.</title>
        <authorList>
            <consortium name="The Broad Institute Genomics Platform"/>
            <consortium name="The Broad Institute Genome Sequencing Center for Infectious Disease"/>
            <person name="Wu L."/>
            <person name="Ma J."/>
        </authorList>
    </citation>
    <scope>NUCLEOTIDE SEQUENCE [LARGE SCALE GENOMIC DNA]</scope>
    <source>
        <strain evidence="5">CCUG 54520</strain>
    </source>
</reference>
<protein>
    <recommendedName>
        <fullName evidence="3">AMIN-like domain-containing protein</fullName>
    </recommendedName>
</protein>
<feature type="domain" description="AMIN-like" evidence="3">
    <location>
        <begin position="79"/>
        <end position="205"/>
    </location>
</feature>
<name>A0ABV9FWX1_9NOCA</name>
<keyword evidence="5" id="KW-1185">Reference proteome</keyword>
<feature type="compositionally biased region" description="Low complexity" evidence="1">
    <location>
        <begin position="31"/>
        <end position="56"/>
    </location>
</feature>
<evidence type="ECO:0000256" key="1">
    <source>
        <dbReference type="SAM" id="MobiDB-lite"/>
    </source>
</evidence>
<evidence type="ECO:0000313" key="4">
    <source>
        <dbReference type="EMBL" id="MFC4605719.1"/>
    </source>
</evidence>
<gene>
    <name evidence="4" type="ORF">ACFO6S_18620</name>
</gene>
<feature type="chain" id="PRO_5046085145" description="AMIN-like domain-containing protein" evidence="2">
    <location>
        <begin position="27"/>
        <end position="206"/>
    </location>
</feature>
<evidence type="ECO:0000313" key="5">
    <source>
        <dbReference type="Proteomes" id="UP001595914"/>
    </source>
</evidence>
<dbReference type="PROSITE" id="PS51257">
    <property type="entry name" value="PROKAR_LIPOPROTEIN"/>
    <property type="match status" value="1"/>
</dbReference>
<keyword evidence="2" id="KW-0732">Signal</keyword>
<dbReference type="EMBL" id="JBHSFO010000012">
    <property type="protein sequence ID" value="MFC4605719.1"/>
    <property type="molecule type" value="Genomic_DNA"/>
</dbReference>
<sequence length="206" mass="20878">MKPQKILAPAAAVLAGALLLTGCSDGPEPAAPSSAPRPAAIASASTTTASTPDATPNLPVPAGDTGPERSDSSSGAMLTVTGLRIGDHPGFDRVVYELDGTGAPGWTVAYVDHAVQDGSGDVLDVPGDSLLEVRITGTGYPFETGVVPYAGPNPLPGGEGSGLTQARITTVFEGTTQSFVGVEGDRRPFTVSRLDNPTRLVVDIAR</sequence>
<dbReference type="InterPro" id="IPR056303">
    <property type="entry name" value="AMIN-like"/>
</dbReference>